<feature type="chain" id="PRO_5013166689" description="Secreted protein" evidence="1">
    <location>
        <begin position="22"/>
        <end position="235"/>
    </location>
</feature>
<protein>
    <recommendedName>
        <fullName evidence="4">Secreted protein</fullName>
    </recommendedName>
</protein>
<evidence type="ECO:0000313" key="3">
    <source>
        <dbReference type="Proteomes" id="UP000198287"/>
    </source>
</evidence>
<comment type="caution">
    <text evidence="2">The sequence shown here is derived from an EMBL/GenBank/DDBJ whole genome shotgun (WGS) entry which is preliminary data.</text>
</comment>
<evidence type="ECO:0008006" key="4">
    <source>
        <dbReference type="Google" id="ProtNLM"/>
    </source>
</evidence>
<feature type="signal peptide" evidence="1">
    <location>
        <begin position="1"/>
        <end position="21"/>
    </location>
</feature>
<gene>
    <name evidence="2" type="ORF">Fcan01_23360</name>
</gene>
<evidence type="ECO:0000313" key="2">
    <source>
        <dbReference type="EMBL" id="OXA41684.1"/>
    </source>
</evidence>
<reference evidence="2 3" key="1">
    <citation type="submission" date="2015-12" db="EMBL/GenBank/DDBJ databases">
        <title>The genome of Folsomia candida.</title>
        <authorList>
            <person name="Faddeeva A."/>
            <person name="Derks M.F."/>
            <person name="Anvar Y."/>
            <person name="Smit S."/>
            <person name="Van Straalen N."/>
            <person name="Roelofs D."/>
        </authorList>
    </citation>
    <scope>NUCLEOTIDE SEQUENCE [LARGE SCALE GENOMIC DNA]</scope>
    <source>
        <strain evidence="2 3">VU population</strain>
        <tissue evidence="2">Whole body</tissue>
    </source>
</reference>
<accession>A0A226DA01</accession>
<evidence type="ECO:0000256" key="1">
    <source>
        <dbReference type="SAM" id="SignalP"/>
    </source>
</evidence>
<keyword evidence="3" id="KW-1185">Reference proteome</keyword>
<dbReference type="EMBL" id="LNIX01000028">
    <property type="protein sequence ID" value="OXA41684.1"/>
    <property type="molecule type" value="Genomic_DNA"/>
</dbReference>
<organism evidence="2 3">
    <name type="scientific">Folsomia candida</name>
    <name type="common">Springtail</name>
    <dbReference type="NCBI Taxonomy" id="158441"/>
    <lineage>
        <taxon>Eukaryota</taxon>
        <taxon>Metazoa</taxon>
        <taxon>Ecdysozoa</taxon>
        <taxon>Arthropoda</taxon>
        <taxon>Hexapoda</taxon>
        <taxon>Collembola</taxon>
        <taxon>Entomobryomorpha</taxon>
        <taxon>Isotomoidea</taxon>
        <taxon>Isotomidae</taxon>
        <taxon>Proisotominae</taxon>
        <taxon>Folsomia</taxon>
    </lineage>
</organism>
<keyword evidence="1" id="KW-0732">Signal</keyword>
<name>A0A226DA01_FOLCA</name>
<dbReference type="Proteomes" id="UP000198287">
    <property type="component" value="Unassembled WGS sequence"/>
</dbReference>
<sequence>MSLASLLWYFSILVLWTSTSGTSEEDIPAIFMADELGLGAKGVMRYLRHLIEGIDNVGDLDEWVGFMETYLACEDAAWPYKSDQEQNAKTDLELINEFCTDWQKRWKCGNLLAIKLDTLYEQKNGQLRTGSDALRFSNSYVQIICEDRNKYLSVLTKNSSTHADKRSINCFAESQANIHDCVLQKSHDLVKKYNSCTNLRIIHNCFLSEMTKACPKSISHWINKSLQRIKSDLSC</sequence>
<dbReference type="AlphaFoldDB" id="A0A226DA01"/>
<proteinExistence type="predicted"/>